<dbReference type="STRING" id="440514.SAMN04488010_2422"/>
<dbReference type="SUPFAM" id="SSF56935">
    <property type="entry name" value="Porins"/>
    <property type="match status" value="1"/>
</dbReference>
<dbReference type="GO" id="GO:0044718">
    <property type="term" value="P:siderophore transmembrane transport"/>
    <property type="evidence" value="ECO:0007669"/>
    <property type="project" value="TreeGrafter"/>
</dbReference>
<evidence type="ECO:0000256" key="8">
    <source>
        <dbReference type="ARBA" id="ARBA00023170"/>
    </source>
</evidence>
<dbReference type="AlphaFoldDB" id="A0A1I6J7Y8"/>
<evidence type="ECO:0000259" key="12">
    <source>
        <dbReference type="Pfam" id="PF00593"/>
    </source>
</evidence>
<dbReference type="PROSITE" id="PS52016">
    <property type="entry name" value="TONB_DEPENDENT_REC_3"/>
    <property type="match status" value="1"/>
</dbReference>
<evidence type="ECO:0000259" key="13">
    <source>
        <dbReference type="Pfam" id="PF07715"/>
    </source>
</evidence>
<evidence type="ECO:0000256" key="11">
    <source>
        <dbReference type="RuleBase" id="RU003357"/>
    </source>
</evidence>
<evidence type="ECO:0000256" key="1">
    <source>
        <dbReference type="ARBA" id="ARBA00004571"/>
    </source>
</evidence>
<dbReference type="PANTHER" id="PTHR30069">
    <property type="entry name" value="TONB-DEPENDENT OUTER MEMBRANE RECEPTOR"/>
    <property type="match status" value="1"/>
</dbReference>
<dbReference type="EMBL" id="FOYX01000002">
    <property type="protein sequence ID" value="SFR75082.1"/>
    <property type="molecule type" value="Genomic_DNA"/>
</dbReference>
<evidence type="ECO:0000256" key="7">
    <source>
        <dbReference type="ARBA" id="ARBA00023136"/>
    </source>
</evidence>
<dbReference type="InterPro" id="IPR000531">
    <property type="entry name" value="Beta-barrel_TonB"/>
</dbReference>
<dbReference type="GO" id="GO:0015344">
    <property type="term" value="F:siderophore uptake transmembrane transporter activity"/>
    <property type="evidence" value="ECO:0007669"/>
    <property type="project" value="TreeGrafter"/>
</dbReference>
<comment type="similarity">
    <text evidence="10 11">Belongs to the TonB-dependent receptor family.</text>
</comment>
<dbReference type="InterPro" id="IPR012910">
    <property type="entry name" value="Plug_dom"/>
</dbReference>
<protein>
    <submittedName>
        <fullName evidence="14">Vitamin B12 transporter</fullName>
    </submittedName>
</protein>
<evidence type="ECO:0000313" key="14">
    <source>
        <dbReference type="EMBL" id="SFR75082.1"/>
    </source>
</evidence>
<keyword evidence="5" id="KW-0732">Signal</keyword>
<evidence type="ECO:0000256" key="2">
    <source>
        <dbReference type="ARBA" id="ARBA00022448"/>
    </source>
</evidence>
<dbReference type="InterPro" id="IPR037066">
    <property type="entry name" value="Plug_dom_sf"/>
</dbReference>
<dbReference type="Pfam" id="PF07715">
    <property type="entry name" value="Plug"/>
    <property type="match status" value="1"/>
</dbReference>
<gene>
    <name evidence="14" type="ORF">SAMN04488010_2422</name>
</gene>
<sequence>MKNYLLWPTAVTVLLCANVGAQQVQDSTKTVQLDEVVVSDSRFQLKRENSGKTIITISQQELKQNQGRSVAEIINTKSGIEINGTRSFAGQNLSTYVRGGNNRQVLVIIDGIQVSDPSGTSAEYDLRLLNTDQIESIEILKGAASTLYGNSAATAVINITTKKASKEGLALDVISSMGTNQTEADQNYNLSDFSNTLNLTAKQGKLSVLASGGHQYTDGLSAAIGTESDEFSRIDGNVKLGYRFSDRFEINASAFYNKLNSDYDNGFPIEDADFHFTSEQSRFGLSSSYGYENGSINVNTAFNQIDRVFESTFPASYDSQSYIVDVFNKYTFSENIHTIVGLNYIDNQTLFSEEYDSNTVDPYLNAVYVGNQGINVNAGLRLNNHSNYGSNFIYNINPSYRFDINDGYLKFMGSYATSYIAPNLSQLYGPFGANPDLNPEEDSTLEGGFEFKVSDVFIINAIYFNRTEDNRIAYVTIDPNTFESQYRNSADTAHFDGVEVGLDTELAEGLTFDTNYTYTNTKEGLALRVPKSKINATLGYVIKEDTFVGLSYQYVSDRTDTDFATFSDVTLDSFSLANLQLRHQFCANLKAFLAVDNILNEEYTEVVSFTTKGRNVRLGFKLSL</sequence>
<dbReference type="Gene3D" id="2.170.130.10">
    <property type="entry name" value="TonB-dependent receptor, plug domain"/>
    <property type="match status" value="1"/>
</dbReference>
<keyword evidence="6 11" id="KW-0798">TonB box</keyword>
<dbReference type="InterPro" id="IPR036942">
    <property type="entry name" value="Beta-barrel_TonB_sf"/>
</dbReference>
<dbReference type="PANTHER" id="PTHR30069:SF29">
    <property type="entry name" value="HEMOGLOBIN AND HEMOGLOBIN-HAPTOGLOBIN-BINDING PROTEIN 1-RELATED"/>
    <property type="match status" value="1"/>
</dbReference>
<proteinExistence type="inferred from homology"/>
<dbReference type="GO" id="GO:0009279">
    <property type="term" value="C:cell outer membrane"/>
    <property type="evidence" value="ECO:0007669"/>
    <property type="project" value="UniProtKB-SubCell"/>
</dbReference>
<keyword evidence="3 10" id="KW-1134">Transmembrane beta strand</keyword>
<evidence type="ECO:0000256" key="9">
    <source>
        <dbReference type="ARBA" id="ARBA00023237"/>
    </source>
</evidence>
<feature type="domain" description="TonB-dependent receptor-like beta-barrel" evidence="12">
    <location>
        <begin position="179"/>
        <end position="598"/>
    </location>
</feature>
<reference evidence="15" key="1">
    <citation type="submission" date="2016-10" db="EMBL/GenBank/DDBJ databases">
        <authorList>
            <person name="Varghese N."/>
            <person name="Submissions S."/>
        </authorList>
    </citation>
    <scope>NUCLEOTIDE SEQUENCE [LARGE SCALE GENOMIC DNA]</scope>
    <source>
        <strain evidence="15">DSM 19891</strain>
    </source>
</reference>
<dbReference type="Gene3D" id="2.40.170.20">
    <property type="entry name" value="TonB-dependent receptor, beta-barrel domain"/>
    <property type="match status" value="1"/>
</dbReference>
<organism evidence="14 15">
    <name type="scientific">Maribacter stanieri</name>
    <dbReference type="NCBI Taxonomy" id="440514"/>
    <lineage>
        <taxon>Bacteria</taxon>
        <taxon>Pseudomonadati</taxon>
        <taxon>Bacteroidota</taxon>
        <taxon>Flavobacteriia</taxon>
        <taxon>Flavobacteriales</taxon>
        <taxon>Flavobacteriaceae</taxon>
        <taxon>Maribacter</taxon>
    </lineage>
</organism>
<evidence type="ECO:0000313" key="15">
    <source>
        <dbReference type="Proteomes" id="UP000199462"/>
    </source>
</evidence>
<dbReference type="CDD" id="cd01347">
    <property type="entry name" value="ligand_gated_channel"/>
    <property type="match status" value="1"/>
</dbReference>
<keyword evidence="9 10" id="KW-0998">Cell outer membrane</keyword>
<accession>A0A1I6J7Y8</accession>
<evidence type="ECO:0000256" key="5">
    <source>
        <dbReference type="ARBA" id="ARBA00022729"/>
    </source>
</evidence>
<dbReference type="InterPro" id="IPR039426">
    <property type="entry name" value="TonB-dep_rcpt-like"/>
</dbReference>
<keyword evidence="7 10" id="KW-0472">Membrane</keyword>
<keyword evidence="4 10" id="KW-0812">Transmembrane</keyword>
<keyword evidence="15" id="KW-1185">Reference proteome</keyword>
<evidence type="ECO:0000256" key="4">
    <source>
        <dbReference type="ARBA" id="ARBA00022692"/>
    </source>
</evidence>
<feature type="domain" description="TonB-dependent receptor plug" evidence="13">
    <location>
        <begin position="49"/>
        <end position="155"/>
    </location>
</feature>
<evidence type="ECO:0000256" key="3">
    <source>
        <dbReference type="ARBA" id="ARBA00022452"/>
    </source>
</evidence>
<comment type="subcellular location">
    <subcellularLocation>
        <location evidence="1 10">Cell outer membrane</location>
        <topology evidence="1 10">Multi-pass membrane protein</topology>
    </subcellularLocation>
</comment>
<evidence type="ECO:0000256" key="6">
    <source>
        <dbReference type="ARBA" id="ARBA00023077"/>
    </source>
</evidence>
<evidence type="ECO:0000256" key="10">
    <source>
        <dbReference type="PROSITE-ProRule" id="PRU01360"/>
    </source>
</evidence>
<name>A0A1I6J7Y8_9FLAO</name>
<dbReference type="RefSeq" id="WP_091903232.1">
    <property type="nucleotide sequence ID" value="NZ_FOYX01000002.1"/>
</dbReference>
<keyword evidence="8" id="KW-0675">Receptor</keyword>
<dbReference type="Pfam" id="PF00593">
    <property type="entry name" value="TonB_dep_Rec_b-barrel"/>
    <property type="match status" value="1"/>
</dbReference>
<dbReference type="Proteomes" id="UP000199462">
    <property type="component" value="Unassembled WGS sequence"/>
</dbReference>
<keyword evidence="2 10" id="KW-0813">Transport</keyword>